<evidence type="ECO:0000256" key="1">
    <source>
        <dbReference type="ARBA" id="ARBA00023015"/>
    </source>
</evidence>
<keyword evidence="1" id="KW-0805">Transcription regulation</keyword>
<protein>
    <submittedName>
        <fullName evidence="7">TetR/AcrR family transcriptional regulator</fullName>
    </submittedName>
</protein>
<evidence type="ECO:0000313" key="7">
    <source>
        <dbReference type="EMBL" id="MER7181981.1"/>
    </source>
</evidence>
<feature type="DNA-binding region" description="H-T-H motif" evidence="4">
    <location>
        <begin position="48"/>
        <end position="67"/>
    </location>
</feature>
<reference evidence="7 8" key="1">
    <citation type="submission" date="2024-06" db="EMBL/GenBank/DDBJ databases">
        <title>The Natural Products Discovery Center: Release of the First 8490 Sequenced Strains for Exploring Actinobacteria Biosynthetic Diversity.</title>
        <authorList>
            <person name="Kalkreuter E."/>
            <person name="Kautsar S.A."/>
            <person name="Yang D."/>
            <person name="Bader C.D."/>
            <person name="Teijaro C.N."/>
            <person name="Fluegel L."/>
            <person name="Davis C.M."/>
            <person name="Simpson J.R."/>
            <person name="Lauterbach L."/>
            <person name="Steele A.D."/>
            <person name="Gui C."/>
            <person name="Meng S."/>
            <person name="Li G."/>
            <person name="Viehrig K."/>
            <person name="Ye F."/>
            <person name="Su P."/>
            <person name="Kiefer A.F."/>
            <person name="Nichols A."/>
            <person name="Cepeda A.J."/>
            <person name="Yan W."/>
            <person name="Fan B."/>
            <person name="Jiang Y."/>
            <person name="Adhikari A."/>
            <person name="Zheng C.-J."/>
            <person name="Schuster L."/>
            <person name="Cowan T.M."/>
            <person name="Smanski M.J."/>
            <person name="Chevrette M.G."/>
            <person name="De Carvalho L.P.S."/>
            <person name="Shen B."/>
        </authorList>
    </citation>
    <scope>NUCLEOTIDE SEQUENCE [LARGE SCALE GENOMIC DNA]</scope>
    <source>
        <strain evidence="7 8">NPDC000234</strain>
    </source>
</reference>
<evidence type="ECO:0000256" key="3">
    <source>
        <dbReference type="ARBA" id="ARBA00023163"/>
    </source>
</evidence>
<feature type="region of interest" description="Disordered" evidence="5">
    <location>
        <begin position="1"/>
        <end position="27"/>
    </location>
</feature>
<evidence type="ECO:0000256" key="4">
    <source>
        <dbReference type="PROSITE-ProRule" id="PRU00335"/>
    </source>
</evidence>
<evidence type="ECO:0000259" key="6">
    <source>
        <dbReference type="PROSITE" id="PS50977"/>
    </source>
</evidence>
<dbReference type="PRINTS" id="PR00455">
    <property type="entry name" value="HTHTETR"/>
</dbReference>
<accession>A0ABV1WZ04</accession>
<dbReference type="PROSITE" id="PS01081">
    <property type="entry name" value="HTH_TETR_1"/>
    <property type="match status" value="1"/>
</dbReference>
<evidence type="ECO:0000256" key="2">
    <source>
        <dbReference type="ARBA" id="ARBA00023125"/>
    </source>
</evidence>
<feature type="region of interest" description="Disordered" evidence="5">
    <location>
        <begin position="201"/>
        <end position="239"/>
    </location>
</feature>
<dbReference type="SUPFAM" id="SSF48498">
    <property type="entry name" value="Tetracyclin repressor-like, C-terminal domain"/>
    <property type="match status" value="1"/>
</dbReference>
<dbReference type="EMBL" id="JBEPEK010000148">
    <property type="protein sequence ID" value="MER7181981.1"/>
    <property type="molecule type" value="Genomic_DNA"/>
</dbReference>
<dbReference type="PANTHER" id="PTHR30055:SF234">
    <property type="entry name" value="HTH-TYPE TRANSCRIPTIONAL REGULATOR BETI"/>
    <property type="match status" value="1"/>
</dbReference>
<dbReference type="Gene3D" id="1.10.357.10">
    <property type="entry name" value="Tetracycline Repressor, domain 2"/>
    <property type="match status" value="1"/>
</dbReference>
<evidence type="ECO:0000313" key="8">
    <source>
        <dbReference type="Proteomes" id="UP001474181"/>
    </source>
</evidence>
<dbReference type="PROSITE" id="PS50977">
    <property type="entry name" value="HTH_TETR_2"/>
    <property type="match status" value="1"/>
</dbReference>
<keyword evidence="3" id="KW-0804">Transcription</keyword>
<dbReference type="InterPro" id="IPR036271">
    <property type="entry name" value="Tet_transcr_reg_TetR-rel_C_sf"/>
</dbReference>
<name>A0ABV1WZ04_9ACTN</name>
<keyword evidence="8" id="KW-1185">Reference proteome</keyword>
<comment type="caution">
    <text evidence="7">The sequence shown here is derived from an EMBL/GenBank/DDBJ whole genome shotgun (WGS) entry which is preliminary data.</text>
</comment>
<dbReference type="SUPFAM" id="SSF46689">
    <property type="entry name" value="Homeodomain-like"/>
    <property type="match status" value="1"/>
</dbReference>
<sequence length="239" mass="25840">MAGPSASGAAGGPDGVRAPRPRRDRELNRRKLLAAAREVFRDRGLKATLDDVARHAGVGVGTAYRHFPNKQALIDELVDDMFARVEEATRAGAEDPDAWRGLAVGLERVAELQALDRGLREVVFHSERAATAGLRHQEQIRRNVDLTVERAKEQGVLRADAEPWDLVVIQQMLAAVTERSGQPDLWRRYLRLLLDGLRAAPDQAEPLPGGHFGRGPDAPGPDWAGPPSPGTDAPGSSPG</sequence>
<dbReference type="Pfam" id="PF00440">
    <property type="entry name" value="TetR_N"/>
    <property type="match status" value="1"/>
</dbReference>
<gene>
    <name evidence="7" type="ORF">ABT404_21260</name>
</gene>
<dbReference type="Proteomes" id="UP001474181">
    <property type="component" value="Unassembled WGS sequence"/>
</dbReference>
<dbReference type="InterPro" id="IPR009057">
    <property type="entry name" value="Homeodomain-like_sf"/>
</dbReference>
<evidence type="ECO:0000256" key="5">
    <source>
        <dbReference type="SAM" id="MobiDB-lite"/>
    </source>
</evidence>
<feature type="domain" description="HTH tetR-type" evidence="6">
    <location>
        <begin position="26"/>
        <end position="85"/>
    </location>
</feature>
<organism evidence="7 8">
    <name type="scientific">Streptomyces hyaluromycini</name>
    <dbReference type="NCBI Taxonomy" id="1377993"/>
    <lineage>
        <taxon>Bacteria</taxon>
        <taxon>Bacillati</taxon>
        <taxon>Actinomycetota</taxon>
        <taxon>Actinomycetes</taxon>
        <taxon>Kitasatosporales</taxon>
        <taxon>Streptomycetaceae</taxon>
        <taxon>Streptomyces</taxon>
    </lineage>
</organism>
<dbReference type="RefSeq" id="WP_350783098.1">
    <property type="nucleotide sequence ID" value="NZ_JBEPEK010000148.1"/>
</dbReference>
<dbReference type="InterPro" id="IPR001647">
    <property type="entry name" value="HTH_TetR"/>
</dbReference>
<dbReference type="PANTHER" id="PTHR30055">
    <property type="entry name" value="HTH-TYPE TRANSCRIPTIONAL REGULATOR RUTR"/>
    <property type="match status" value="1"/>
</dbReference>
<proteinExistence type="predicted"/>
<keyword evidence="2 4" id="KW-0238">DNA-binding</keyword>
<dbReference type="InterPro" id="IPR023772">
    <property type="entry name" value="DNA-bd_HTH_TetR-type_CS"/>
</dbReference>
<dbReference type="InterPro" id="IPR050109">
    <property type="entry name" value="HTH-type_TetR-like_transc_reg"/>
</dbReference>